<accession>A0A0A9FNV8</accession>
<evidence type="ECO:0000313" key="1">
    <source>
        <dbReference type="EMBL" id="JAE13977.1"/>
    </source>
</evidence>
<reference evidence="1" key="1">
    <citation type="submission" date="2014-09" db="EMBL/GenBank/DDBJ databases">
        <authorList>
            <person name="Magalhaes I.L.F."/>
            <person name="Oliveira U."/>
            <person name="Santos F.R."/>
            <person name="Vidigal T.H.D.A."/>
            <person name="Brescovit A.D."/>
            <person name="Santos A.J."/>
        </authorList>
    </citation>
    <scope>NUCLEOTIDE SEQUENCE</scope>
    <source>
        <tissue evidence="1">Shoot tissue taken approximately 20 cm above the soil surface</tissue>
    </source>
</reference>
<organism evidence="1">
    <name type="scientific">Arundo donax</name>
    <name type="common">Giant reed</name>
    <name type="synonym">Donax arundinaceus</name>
    <dbReference type="NCBI Taxonomy" id="35708"/>
    <lineage>
        <taxon>Eukaryota</taxon>
        <taxon>Viridiplantae</taxon>
        <taxon>Streptophyta</taxon>
        <taxon>Embryophyta</taxon>
        <taxon>Tracheophyta</taxon>
        <taxon>Spermatophyta</taxon>
        <taxon>Magnoliopsida</taxon>
        <taxon>Liliopsida</taxon>
        <taxon>Poales</taxon>
        <taxon>Poaceae</taxon>
        <taxon>PACMAD clade</taxon>
        <taxon>Arundinoideae</taxon>
        <taxon>Arundineae</taxon>
        <taxon>Arundo</taxon>
    </lineage>
</organism>
<reference evidence="1" key="2">
    <citation type="journal article" date="2015" name="Data Brief">
        <title>Shoot transcriptome of the giant reed, Arundo donax.</title>
        <authorList>
            <person name="Barrero R.A."/>
            <person name="Guerrero F.D."/>
            <person name="Moolhuijzen P."/>
            <person name="Goolsby J.A."/>
            <person name="Tidwell J."/>
            <person name="Bellgard S.E."/>
            <person name="Bellgard M.I."/>
        </authorList>
    </citation>
    <scope>NUCLEOTIDE SEQUENCE</scope>
    <source>
        <tissue evidence="1">Shoot tissue taken approximately 20 cm above the soil surface</tissue>
    </source>
</reference>
<dbReference type="EMBL" id="GBRH01183919">
    <property type="protein sequence ID" value="JAE13977.1"/>
    <property type="molecule type" value="Transcribed_RNA"/>
</dbReference>
<protein>
    <submittedName>
        <fullName evidence="1">Uncharacterized protein</fullName>
    </submittedName>
</protein>
<sequence>MKVLFDGLQLMFVKVCILTLSNLSK</sequence>
<name>A0A0A9FNV8_ARUDO</name>
<proteinExistence type="predicted"/>
<dbReference type="AlphaFoldDB" id="A0A0A9FNV8"/>